<dbReference type="GO" id="GO:0000159">
    <property type="term" value="C:protein phosphatase type 2A complex"/>
    <property type="evidence" value="ECO:0007669"/>
    <property type="project" value="TreeGrafter"/>
</dbReference>
<dbReference type="Pfam" id="PF02985">
    <property type="entry name" value="HEAT"/>
    <property type="match status" value="1"/>
</dbReference>
<evidence type="ECO:0000313" key="6">
    <source>
        <dbReference type="WBParaSite" id="HNAJ_0000826101-mRNA-1"/>
    </source>
</evidence>
<evidence type="ECO:0000256" key="3">
    <source>
        <dbReference type="SAM" id="MobiDB-lite"/>
    </source>
</evidence>
<dbReference type="EMBL" id="UZAE01012240">
    <property type="protein sequence ID" value="VDO04148.1"/>
    <property type="molecule type" value="Genomic_DNA"/>
</dbReference>
<feature type="region of interest" description="Disordered" evidence="3">
    <location>
        <begin position="1"/>
        <end position="23"/>
    </location>
</feature>
<keyword evidence="5" id="KW-1185">Reference proteome</keyword>
<reference evidence="6" key="1">
    <citation type="submission" date="2016-04" db="UniProtKB">
        <authorList>
            <consortium name="WormBaseParasite"/>
        </authorList>
    </citation>
    <scope>IDENTIFICATION</scope>
</reference>
<feature type="repeat" description="HEAT" evidence="2">
    <location>
        <begin position="310"/>
        <end position="349"/>
    </location>
</feature>
<keyword evidence="1" id="KW-0677">Repeat</keyword>
<dbReference type="Gene3D" id="1.25.10.10">
    <property type="entry name" value="Leucine-rich Repeat Variant"/>
    <property type="match status" value="1"/>
</dbReference>
<feature type="compositionally biased region" description="Polar residues" evidence="3">
    <location>
        <begin position="1"/>
        <end position="18"/>
    </location>
</feature>
<dbReference type="InterPro" id="IPR011989">
    <property type="entry name" value="ARM-like"/>
</dbReference>
<dbReference type="AlphaFoldDB" id="A0A158QHX5"/>
<evidence type="ECO:0000313" key="5">
    <source>
        <dbReference type="Proteomes" id="UP000278807"/>
    </source>
</evidence>
<proteinExistence type="predicted"/>
<dbReference type="PANTHER" id="PTHR10648">
    <property type="entry name" value="SERINE/THREONINE-PROTEIN PHOSPHATASE PP2A 65 KDA REGULATORY SUBUNIT"/>
    <property type="match status" value="1"/>
</dbReference>
<dbReference type="InterPro" id="IPR000357">
    <property type="entry name" value="HEAT"/>
</dbReference>
<accession>A0A158QHX5</accession>
<organism evidence="6">
    <name type="scientific">Rodentolepis nana</name>
    <name type="common">Dwarf tapeworm</name>
    <name type="synonym">Hymenolepis nana</name>
    <dbReference type="NCBI Taxonomy" id="102285"/>
    <lineage>
        <taxon>Eukaryota</taxon>
        <taxon>Metazoa</taxon>
        <taxon>Spiralia</taxon>
        <taxon>Lophotrochozoa</taxon>
        <taxon>Platyhelminthes</taxon>
        <taxon>Cestoda</taxon>
        <taxon>Eucestoda</taxon>
        <taxon>Cyclophyllidea</taxon>
        <taxon>Hymenolepididae</taxon>
        <taxon>Rodentolepis</taxon>
    </lineage>
</organism>
<reference evidence="4 5" key="2">
    <citation type="submission" date="2018-11" db="EMBL/GenBank/DDBJ databases">
        <authorList>
            <consortium name="Pathogen Informatics"/>
        </authorList>
    </citation>
    <scope>NUCLEOTIDE SEQUENCE [LARGE SCALE GENOMIC DNA]</scope>
</reference>
<dbReference type="InterPro" id="IPR016024">
    <property type="entry name" value="ARM-type_fold"/>
</dbReference>
<feature type="repeat" description="HEAT" evidence="2">
    <location>
        <begin position="488"/>
        <end position="526"/>
    </location>
</feature>
<dbReference type="InterPro" id="IPR021133">
    <property type="entry name" value="HEAT_type_2"/>
</dbReference>
<protein>
    <submittedName>
        <fullName evidence="6">Serine/threonine-protein phosphatase 2A regulatory subunit A</fullName>
    </submittedName>
</protein>
<sequence length="769" mass="83529">MNPQPTSIGSDNQKQESGSIGAPSINQEEEEFYPLAVLIEELRNEDVRFRLNSVQRLSTIALALGPEKTRGQLIPFLTDAIYDVEDVMVAIAEELGRFVPYVGGCAYAPCLINPLESLVLVEDANVREKAVQSMRLLAREHSDRDLREHIYPLVRRLATGDWFSSRASACGLFAVVYGRVDKAARLDILSLAQNFTTDDTPMVRRALAAVLGELALAMVGVPPVSDAAAAPSLVGTAGPSNAETEAAAAAEDFPLDRLSSTVNGQQNQSEIDSASIPTPTGQNSTDADLFIPIEETPEVIEARAQIVSSLVPTFNDLAYKDDQESVRLIALESVVPLVRALGPQLAEQHIVQGLQKILELKSWRSRCLLAKKLTSLQECLGPRVTKNCLVSLFFTLLADDIAEVRCATAAQITTFTRALLNGQTISNSNSMSGEKLDGVSTSLDAPVNNSSAMEGIIEGGVEPMEEVVTPKAFGFGDSEIETYIFQRLMPALAELNSDSNVHVKVKLGQAVLGLAPLLGRDLTVSHLLPIILNQLKDDSPDVRLGVIGNLELINNVVGVEEVASSLLPAIVELAKVPVWRVRLAVINQTPLLADQLGQAFFEARLMEHFLTWLADAAYAVREAAVANLTRLTSKFGSEWARNHFLDQITELCRNENYLQRMISLQCIISITPLIDAPTCKKVLLPTTLELEHDRVPNVRFKVAQALSKLGAATGVDEVMPCLLRLLKDTDSDVRFYAAESIESLTQVKTKSDSESSMNVTTEPAVVSTA</sequence>
<dbReference type="SUPFAM" id="SSF48371">
    <property type="entry name" value="ARM repeat"/>
    <property type="match status" value="1"/>
</dbReference>
<dbReference type="PROSITE" id="PS50077">
    <property type="entry name" value="HEAT_REPEAT"/>
    <property type="match status" value="8"/>
</dbReference>
<dbReference type="GO" id="GO:0019888">
    <property type="term" value="F:protein phosphatase regulator activity"/>
    <property type="evidence" value="ECO:0007669"/>
    <property type="project" value="TreeGrafter"/>
</dbReference>
<gene>
    <name evidence="4" type="ORF">HNAJ_LOCUS8257</name>
</gene>
<dbReference type="OrthoDB" id="340346at2759"/>
<evidence type="ECO:0000256" key="1">
    <source>
        <dbReference type="ARBA" id="ARBA00022737"/>
    </source>
</evidence>
<evidence type="ECO:0000313" key="4">
    <source>
        <dbReference type="EMBL" id="VDO04148.1"/>
    </source>
</evidence>
<feature type="repeat" description="HEAT" evidence="2">
    <location>
        <begin position="527"/>
        <end position="565"/>
    </location>
</feature>
<dbReference type="Proteomes" id="UP000278807">
    <property type="component" value="Unassembled WGS sequence"/>
</dbReference>
<feature type="repeat" description="HEAT" evidence="2">
    <location>
        <begin position="605"/>
        <end position="643"/>
    </location>
</feature>
<evidence type="ECO:0000256" key="2">
    <source>
        <dbReference type="PROSITE-ProRule" id="PRU00103"/>
    </source>
</evidence>
<dbReference type="STRING" id="102285.A0A158QHX5"/>
<feature type="region of interest" description="Disordered" evidence="3">
    <location>
        <begin position="259"/>
        <end position="285"/>
    </location>
</feature>
<dbReference type="GO" id="GO:0005829">
    <property type="term" value="C:cytosol"/>
    <property type="evidence" value="ECO:0007669"/>
    <property type="project" value="TreeGrafter"/>
</dbReference>
<feature type="repeat" description="HEAT" evidence="2">
    <location>
        <begin position="34"/>
        <end position="72"/>
    </location>
</feature>
<dbReference type="InterPro" id="IPR051023">
    <property type="entry name" value="PP2A_Regulatory_Subunit_A"/>
</dbReference>
<dbReference type="PANTHER" id="PTHR10648:SF4">
    <property type="entry name" value="PROTEIN PHOSPHATASE 2 (FORMERLY 2A), REGULATORY SUBUNIT A, BETA ISOFORM-RELATED"/>
    <property type="match status" value="1"/>
</dbReference>
<dbReference type="GO" id="GO:0005634">
    <property type="term" value="C:nucleus"/>
    <property type="evidence" value="ECO:0007669"/>
    <property type="project" value="TreeGrafter"/>
</dbReference>
<feature type="repeat" description="HEAT" evidence="2">
    <location>
        <begin position="718"/>
        <end position="756"/>
    </location>
</feature>
<feature type="repeat" description="HEAT" evidence="2">
    <location>
        <begin position="683"/>
        <end position="720"/>
    </location>
</feature>
<name>A0A158QHX5_RODNA</name>
<dbReference type="WBParaSite" id="HNAJ_0000826101-mRNA-1">
    <property type="protein sequence ID" value="HNAJ_0000826101-mRNA-1"/>
    <property type="gene ID" value="HNAJ_0000826101"/>
</dbReference>
<feature type="repeat" description="HEAT" evidence="2">
    <location>
        <begin position="566"/>
        <end position="604"/>
    </location>
</feature>
<feature type="region of interest" description="Disordered" evidence="3">
    <location>
        <begin position="749"/>
        <end position="769"/>
    </location>
</feature>